<dbReference type="RefSeq" id="WP_219763821.1">
    <property type="nucleotide sequence ID" value="NZ_JAHYBZ010000005.1"/>
</dbReference>
<evidence type="ECO:0000256" key="1">
    <source>
        <dbReference type="ARBA" id="ARBA00001968"/>
    </source>
</evidence>
<dbReference type="EMBL" id="JAHYBZ010000005">
    <property type="protein sequence ID" value="MBW6399205.1"/>
    <property type="molecule type" value="Genomic_DNA"/>
</dbReference>
<reference evidence="5 6" key="1">
    <citation type="submission" date="2021-07" db="EMBL/GenBank/DDBJ databases">
        <authorList>
            <person name="So Y."/>
        </authorList>
    </citation>
    <scope>NUCLEOTIDE SEQUENCE [LARGE SCALE GENOMIC DNA]</scope>
    <source>
        <strain evidence="5 6">HJA6</strain>
    </source>
</reference>
<evidence type="ECO:0000256" key="3">
    <source>
        <dbReference type="ARBA" id="ARBA00023080"/>
    </source>
</evidence>
<dbReference type="PANTHER" id="PTHR43213:SF5">
    <property type="entry name" value="BIFUNCTIONAL DTTP_UTP PYROPHOSPHATASE_METHYLTRANSFERASE PROTEIN-RELATED"/>
    <property type="match status" value="1"/>
</dbReference>
<keyword evidence="2 4" id="KW-0378">Hydrolase</keyword>
<dbReference type="InterPro" id="IPR029001">
    <property type="entry name" value="ITPase-like_fam"/>
</dbReference>
<name>A0ABS7AA79_9PROT</name>
<evidence type="ECO:0000256" key="2">
    <source>
        <dbReference type="ARBA" id="ARBA00022801"/>
    </source>
</evidence>
<dbReference type="InterPro" id="IPR003697">
    <property type="entry name" value="Maf-like"/>
</dbReference>
<comment type="similarity">
    <text evidence="4">Belongs to the Maf family.</text>
</comment>
<dbReference type="Pfam" id="PF02545">
    <property type="entry name" value="Maf"/>
    <property type="match status" value="1"/>
</dbReference>
<comment type="function">
    <text evidence="4">Nucleoside triphosphate pyrophosphatase. May have a dual role in cell division arrest and in preventing the incorporation of modified nucleotides into cellular nucleic acids.</text>
</comment>
<comment type="catalytic activity">
    <reaction evidence="4">
        <text>a 2'-deoxyribonucleoside 5'-triphosphate + H2O = a 2'-deoxyribonucleoside 5'-phosphate + diphosphate + H(+)</text>
        <dbReference type="Rhea" id="RHEA:44644"/>
        <dbReference type="ChEBI" id="CHEBI:15377"/>
        <dbReference type="ChEBI" id="CHEBI:15378"/>
        <dbReference type="ChEBI" id="CHEBI:33019"/>
        <dbReference type="ChEBI" id="CHEBI:61560"/>
        <dbReference type="ChEBI" id="CHEBI:65317"/>
        <dbReference type="EC" id="3.6.1.9"/>
    </reaction>
</comment>
<dbReference type="SUPFAM" id="SSF52972">
    <property type="entry name" value="ITPase-like"/>
    <property type="match status" value="1"/>
</dbReference>
<proteinExistence type="inferred from homology"/>
<keyword evidence="6" id="KW-1185">Reference proteome</keyword>
<dbReference type="PANTHER" id="PTHR43213">
    <property type="entry name" value="BIFUNCTIONAL DTTP/UTP PYROPHOSPHATASE/METHYLTRANSFERASE PROTEIN-RELATED"/>
    <property type="match status" value="1"/>
</dbReference>
<keyword evidence="3 4" id="KW-0546">Nucleotide metabolism</keyword>
<evidence type="ECO:0000256" key="4">
    <source>
        <dbReference type="HAMAP-Rule" id="MF_00528"/>
    </source>
</evidence>
<feature type="active site" description="Proton acceptor" evidence="4">
    <location>
        <position position="82"/>
    </location>
</feature>
<dbReference type="HAMAP" id="MF_00528">
    <property type="entry name" value="Maf"/>
    <property type="match status" value="1"/>
</dbReference>
<sequence>MSRWQAAEPRLVLASASAARRAVLEAAGLRFEAVPAAVDEAAIKEAAQVEAIPPADAALILADAKAERIARRDPDALVVGCDQLLVCDGRWFDKPVDVAAARSHLLALRGRTHELVTAVVCHRHGQRIWQHVARPRLRMRAFSEAFLDTYLAIEADHVTQSVGAYRLEGPGVQLFDEVKGEHSAILGLPLLPLLDFLRQHRVLLP</sequence>
<evidence type="ECO:0000313" key="5">
    <source>
        <dbReference type="EMBL" id="MBW6399205.1"/>
    </source>
</evidence>
<organism evidence="5 6">
    <name type="scientific">Roseomonas alba</name>
    <dbReference type="NCBI Taxonomy" id="2846776"/>
    <lineage>
        <taxon>Bacteria</taxon>
        <taxon>Pseudomonadati</taxon>
        <taxon>Pseudomonadota</taxon>
        <taxon>Alphaproteobacteria</taxon>
        <taxon>Acetobacterales</taxon>
        <taxon>Roseomonadaceae</taxon>
        <taxon>Roseomonas</taxon>
    </lineage>
</organism>
<evidence type="ECO:0000313" key="6">
    <source>
        <dbReference type="Proteomes" id="UP001196565"/>
    </source>
</evidence>
<dbReference type="Gene3D" id="3.90.950.10">
    <property type="match status" value="1"/>
</dbReference>
<comment type="cofactor">
    <cofactor evidence="1 4">
        <name>a divalent metal cation</name>
        <dbReference type="ChEBI" id="CHEBI:60240"/>
    </cofactor>
</comment>
<dbReference type="PIRSF" id="PIRSF006305">
    <property type="entry name" value="Maf"/>
    <property type="match status" value="1"/>
</dbReference>
<comment type="caution">
    <text evidence="4">Lacks conserved residue(s) required for the propagation of feature annotation.</text>
</comment>
<gene>
    <name evidence="5" type="ORF">KPL78_15185</name>
</gene>
<comment type="catalytic activity">
    <reaction evidence="4">
        <text>a ribonucleoside 5'-triphosphate + H2O = a ribonucleoside 5'-phosphate + diphosphate + H(+)</text>
        <dbReference type="Rhea" id="RHEA:23996"/>
        <dbReference type="ChEBI" id="CHEBI:15377"/>
        <dbReference type="ChEBI" id="CHEBI:15378"/>
        <dbReference type="ChEBI" id="CHEBI:33019"/>
        <dbReference type="ChEBI" id="CHEBI:58043"/>
        <dbReference type="ChEBI" id="CHEBI:61557"/>
        <dbReference type="EC" id="3.6.1.9"/>
    </reaction>
</comment>
<dbReference type="EC" id="3.6.1.9" evidence="4"/>
<accession>A0ABS7AA79</accession>
<keyword evidence="4" id="KW-0963">Cytoplasm</keyword>
<comment type="subcellular location">
    <subcellularLocation>
        <location evidence="4">Cytoplasm</location>
    </subcellularLocation>
</comment>
<comment type="caution">
    <text evidence="5">The sequence shown here is derived from an EMBL/GenBank/DDBJ whole genome shotgun (WGS) entry which is preliminary data.</text>
</comment>
<dbReference type="Proteomes" id="UP001196565">
    <property type="component" value="Unassembled WGS sequence"/>
</dbReference>
<protein>
    <recommendedName>
        <fullName evidence="4">Nucleoside triphosphate pyrophosphatase</fullName>
        <ecNumber evidence="4">3.6.1.9</ecNumber>
    </recommendedName>
    <alternativeName>
        <fullName evidence="4">Nucleotide pyrophosphatase</fullName>
        <shortName evidence="4">Nucleotide PPase</shortName>
    </alternativeName>
</protein>